<keyword evidence="2" id="KW-0223">Dioxygenase</keyword>
<dbReference type="InterPro" id="IPR004360">
    <property type="entry name" value="Glyas_Fos-R_dOase_dom"/>
</dbReference>
<dbReference type="RefSeq" id="WP_036486147.1">
    <property type="nucleotide sequence ID" value="NZ_JMQM01000002.1"/>
</dbReference>
<name>A0A084U7F4_9HYPH</name>
<reference evidence="2 3" key="1">
    <citation type="submission" date="2014-05" db="EMBL/GenBank/DDBJ databases">
        <title>Draft Genome Sequence of Nitratireductor basaltis Strain UMTGB225, A Marine Bacterium Isolated from Green Barrel Tunicate.</title>
        <authorList>
            <person name="Gan H.Y."/>
        </authorList>
    </citation>
    <scope>NUCLEOTIDE SEQUENCE [LARGE SCALE GENOMIC DNA]</scope>
    <source>
        <strain evidence="2 3">UMTGB225</strain>
    </source>
</reference>
<dbReference type="EMBL" id="JMQM01000002">
    <property type="protein sequence ID" value="KFB08890.1"/>
    <property type="molecule type" value="Genomic_DNA"/>
</dbReference>
<dbReference type="InterPro" id="IPR037523">
    <property type="entry name" value="VOC_core"/>
</dbReference>
<dbReference type="Proteomes" id="UP000053675">
    <property type="component" value="Unassembled WGS sequence"/>
</dbReference>
<dbReference type="Gene3D" id="3.10.180.10">
    <property type="entry name" value="2,3-Dihydroxybiphenyl 1,2-Dioxygenase, domain 1"/>
    <property type="match status" value="2"/>
</dbReference>
<dbReference type="PANTHER" id="PTHR36110:SF2">
    <property type="entry name" value="RING-CLEAVING DIOXYGENASE MHQE-RELATED"/>
    <property type="match status" value="1"/>
</dbReference>
<evidence type="ECO:0000259" key="1">
    <source>
        <dbReference type="PROSITE" id="PS51819"/>
    </source>
</evidence>
<evidence type="ECO:0000313" key="3">
    <source>
        <dbReference type="Proteomes" id="UP000053675"/>
    </source>
</evidence>
<dbReference type="InterPro" id="IPR052537">
    <property type="entry name" value="Extradiol_RC_dioxygenase"/>
</dbReference>
<feature type="domain" description="VOC" evidence="1">
    <location>
        <begin position="7"/>
        <end position="131"/>
    </location>
</feature>
<dbReference type="PROSITE" id="PS51819">
    <property type="entry name" value="VOC"/>
    <property type="match status" value="2"/>
</dbReference>
<feature type="domain" description="VOC" evidence="1">
    <location>
        <begin position="152"/>
        <end position="270"/>
    </location>
</feature>
<dbReference type="eggNOG" id="COG0346">
    <property type="taxonomic scope" value="Bacteria"/>
</dbReference>
<organism evidence="2 3">
    <name type="scientific">Nitratireductor basaltis</name>
    <dbReference type="NCBI Taxonomy" id="472175"/>
    <lineage>
        <taxon>Bacteria</taxon>
        <taxon>Pseudomonadati</taxon>
        <taxon>Pseudomonadota</taxon>
        <taxon>Alphaproteobacteria</taxon>
        <taxon>Hyphomicrobiales</taxon>
        <taxon>Phyllobacteriaceae</taxon>
        <taxon>Nitratireductor</taxon>
    </lineage>
</organism>
<dbReference type="STRING" id="472175.EL18_03145"/>
<keyword evidence="3" id="KW-1185">Reference proteome</keyword>
<dbReference type="AlphaFoldDB" id="A0A084U7F4"/>
<evidence type="ECO:0000313" key="2">
    <source>
        <dbReference type="EMBL" id="KFB08890.1"/>
    </source>
</evidence>
<comment type="caution">
    <text evidence="2">The sequence shown here is derived from an EMBL/GenBank/DDBJ whole genome shotgun (WGS) entry which is preliminary data.</text>
</comment>
<accession>A0A084U7F4</accession>
<proteinExistence type="predicted"/>
<dbReference type="InterPro" id="IPR029068">
    <property type="entry name" value="Glyas_Bleomycin-R_OHBP_Dase"/>
</dbReference>
<dbReference type="SUPFAM" id="SSF54593">
    <property type="entry name" value="Glyoxalase/Bleomycin resistance protein/Dihydroxybiphenyl dioxygenase"/>
    <property type="match status" value="1"/>
</dbReference>
<sequence>MLNQIQGIHHVTSMSRDAHTTDRFFTRILGLRRVKKTVNFDAPDIYHLYYGNSSGQPGSVMTYFPFPNIIKGVRGTGEVGETYFAVPEGALDFWQQRLQEADANPELATRFDRKALTFTGADGDGFVLMEQAEDPREAWLGGGVGGDQAIRGFHGAKMVLADGTATKELLKYMSFESVGTEGAVERFERRDGNAAEIIDVETRTDLPRSREGAGSVHHIAFAVADDEAQLQVRAALVEAGMRITPVIDRDYFHSIYFRAPGGVLFEIATNQPGFARDEDPEHLGEQLRVPAQHAHLKPHLEKVLPAIGDN</sequence>
<dbReference type="Pfam" id="PF00903">
    <property type="entry name" value="Glyoxalase"/>
    <property type="match status" value="1"/>
</dbReference>
<dbReference type="GO" id="GO:0051213">
    <property type="term" value="F:dioxygenase activity"/>
    <property type="evidence" value="ECO:0007669"/>
    <property type="project" value="UniProtKB-KW"/>
</dbReference>
<keyword evidence="2" id="KW-0560">Oxidoreductase</keyword>
<dbReference type="OrthoDB" id="9785698at2"/>
<dbReference type="PATRIC" id="fig|472175.3.peg.3142"/>
<dbReference type="PANTHER" id="PTHR36110">
    <property type="entry name" value="RING-CLEAVING DIOXYGENASE MHQE-RELATED"/>
    <property type="match status" value="1"/>
</dbReference>
<gene>
    <name evidence="2" type="ORF">EL18_03145</name>
</gene>
<protein>
    <submittedName>
        <fullName evidence="2">Glyoxalase/bleomycin resistance protein/dioxygenase</fullName>
    </submittedName>
</protein>